<dbReference type="AlphaFoldDB" id="A0AAN6G3B6"/>
<feature type="compositionally biased region" description="Pro residues" evidence="5">
    <location>
        <begin position="670"/>
        <end position="679"/>
    </location>
</feature>
<dbReference type="EMBL" id="JASUXU010000001">
    <property type="protein sequence ID" value="KAK0328148.1"/>
    <property type="molecule type" value="Genomic_DNA"/>
</dbReference>
<keyword evidence="2 4" id="KW-0862">Zinc</keyword>
<feature type="compositionally biased region" description="Low complexity" evidence="5">
    <location>
        <begin position="713"/>
        <end position="725"/>
    </location>
</feature>
<feature type="compositionally biased region" description="Pro residues" evidence="5">
    <location>
        <begin position="700"/>
        <end position="712"/>
    </location>
</feature>
<evidence type="ECO:0000256" key="4">
    <source>
        <dbReference type="PROSITE-ProRule" id="PRU00125"/>
    </source>
</evidence>
<name>A0AAN6G3B6_9PEZI</name>
<dbReference type="Proteomes" id="UP001168146">
    <property type="component" value="Unassembled WGS sequence"/>
</dbReference>
<feature type="compositionally biased region" description="Basic and acidic residues" evidence="5">
    <location>
        <begin position="204"/>
        <end position="213"/>
    </location>
</feature>
<dbReference type="Proteomes" id="UP001175353">
    <property type="component" value="Unassembled WGS sequence"/>
</dbReference>
<feature type="compositionally biased region" description="Low complexity" evidence="5">
    <location>
        <begin position="622"/>
        <end position="636"/>
    </location>
</feature>
<feature type="compositionally biased region" description="Low complexity" evidence="5">
    <location>
        <begin position="535"/>
        <end position="546"/>
    </location>
</feature>
<dbReference type="GO" id="GO:0046872">
    <property type="term" value="F:metal ion binding"/>
    <property type="evidence" value="ECO:0007669"/>
    <property type="project" value="UniProtKB-KW"/>
</dbReference>
<protein>
    <recommendedName>
        <fullName evidence="6">LIM zinc-binding domain-containing protein</fullName>
    </recommendedName>
</protein>
<dbReference type="CDD" id="cd08368">
    <property type="entry name" value="LIM"/>
    <property type="match status" value="1"/>
</dbReference>
<keyword evidence="10" id="KW-1185">Reference proteome</keyword>
<feature type="domain" description="LIM zinc-binding" evidence="6">
    <location>
        <begin position="740"/>
        <end position="803"/>
    </location>
</feature>
<accession>A0AAN6G3B6</accession>
<sequence>MALAATFAAQGMRPASFLPAIKCSSCGEEIEIAAMGDHICSKAPPSPHSQPASLTNAFTIRQLNAHGHMPHAPSPLQQQQQQTKPVSLPKTRVRAPTVTSQHLPAPKAVRPPPPRINAEAANMPFLAPRPPRVRSGSSQGSRPAPPLRSMTSPMPRVFDPRPPSPEMSGNLDCAFPPFIPASGGGGSRPGTSSGRKMSAGSERGGSRGREGVEGGKSGSQREPSRPRNGSPMGDGGEIAGGQSNMLKSGPFDPNRRPSDQAGIAQAIDRRRPSMSSIKLGHAPPSIPNDPIPRPSTSHSTLPSSSRPSTAKGVGSGSDRQQTQTRGPPPRPERPAENVLAPHFLEHMSAEPLSALPSTSSRSQPPVAVRSGDRIRTLPRPQESDAMDHSLDLHKIPSEPQTRQRDPRPALGAFIKSEPAHIPQVASRQPSQSRNATRTDHRPQDVPPVPRPVQQHRQEKSHTPSGSGSSVASSAPSLGNSNSSSGRSPVTSSAASSVDALSLLTTEPRHYGDDAGMRVPGLNFNPQKPGMRAELPASRSPPRAFARPAPPRDIVAPQRSPTLPALISPPLESPMDPALQGRQIPGRSATEPWRPSPAPGGPSRPTISRTNTMPEAREKEPVDVLLPPVPTLFVPGPSDKDYDPYRPTSPAPVSRSRSKSNAAPAQFKAYAPPPLPPPPTQTLAPTQYKSANPGSSLRPHTPQPIPVRPPPPQQQQQPNPHSTPTPTATPLLHRPTPTTKPTCRGCRHPIAGKSVKAADGRLTGRWHKPCFTCRTCARPFTTADFYVIGNEPYCEQHYHEANGSLCWGCGGGIEGVYLSTSSSSATFGGSGGSGSAGAAVVDRKFHPRCFTCCECRVVLAEDYFEIGGRVFCERDALAAMRGLAGRKTEVLGSGSGSETGAGVGLKGKGMGGAGGLSVPDRKALTAERRTTRLMMM</sequence>
<evidence type="ECO:0000256" key="3">
    <source>
        <dbReference type="ARBA" id="ARBA00023038"/>
    </source>
</evidence>
<feature type="domain" description="LIM zinc-binding" evidence="6">
    <location>
        <begin position="806"/>
        <end position="881"/>
    </location>
</feature>
<evidence type="ECO:0000313" key="7">
    <source>
        <dbReference type="EMBL" id="KAK0328148.1"/>
    </source>
</evidence>
<dbReference type="Pfam" id="PF00412">
    <property type="entry name" value="LIM"/>
    <property type="match status" value="2"/>
</dbReference>
<dbReference type="EMBL" id="JAUJLE010000013">
    <property type="protein sequence ID" value="KAK1009559.1"/>
    <property type="molecule type" value="Genomic_DNA"/>
</dbReference>
<proteinExistence type="predicted"/>
<dbReference type="SUPFAM" id="SSF57716">
    <property type="entry name" value="Glucocorticoid receptor-like (DNA-binding domain)"/>
    <property type="match status" value="1"/>
</dbReference>
<dbReference type="FunFam" id="2.10.110.10:FF:000105">
    <property type="entry name" value="Similar to LIM domain-containing protein"/>
    <property type="match status" value="1"/>
</dbReference>
<dbReference type="CDD" id="cd09397">
    <property type="entry name" value="LIM1_UF1"/>
    <property type="match status" value="1"/>
</dbReference>
<dbReference type="PANTHER" id="PTHR24210">
    <property type="entry name" value="LIM DOMAIN-CONTAINING PROTEIN"/>
    <property type="match status" value="1"/>
</dbReference>
<reference evidence="7" key="1">
    <citation type="submission" date="2021-12" db="EMBL/GenBank/DDBJ databases">
        <title>Black yeast isolated from Biological Soil Crust.</title>
        <authorList>
            <person name="Kurbessoian T."/>
        </authorList>
    </citation>
    <scope>NUCLEOTIDE SEQUENCE</scope>
    <source>
        <strain evidence="7">CCFEE 5208</strain>
    </source>
</reference>
<reference evidence="8" key="2">
    <citation type="submission" date="2023-06" db="EMBL/GenBank/DDBJ databases">
        <title>Black Yeasts Isolated from many extreme environments.</title>
        <authorList>
            <person name="Coleine C."/>
            <person name="Stajich J.E."/>
            <person name="Selbmann L."/>
        </authorList>
    </citation>
    <scope>NUCLEOTIDE SEQUENCE</scope>
    <source>
        <strain evidence="8">CCFEE 5200</strain>
    </source>
</reference>
<gene>
    <name evidence="7" type="ORF">LTR82_000076</name>
    <name evidence="8" type="ORF">LTR91_002699</name>
</gene>
<feature type="compositionally biased region" description="Polar residues" evidence="5">
    <location>
        <begin position="425"/>
        <end position="435"/>
    </location>
</feature>
<dbReference type="InterPro" id="IPR017351">
    <property type="entry name" value="PINCH-1-4-like"/>
</dbReference>
<evidence type="ECO:0000256" key="2">
    <source>
        <dbReference type="ARBA" id="ARBA00022833"/>
    </source>
</evidence>
<evidence type="ECO:0000256" key="5">
    <source>
        <dbReference type="SAM" id="MobiDB-lite"/>
    </source>
</evidence>
<dbReference type="GO" id="GO:0030695">
    <property type="term" value="F:GTPase regulator activity"/>
    <property type="evidence" value="ECO:0007669"/>
    <property type="project" value="UniProtKB-ARBA"/>
</dbReference>
<dbReference type="PANTHER" id="PTHR24210:SF14">
    <property type="entry name" value="LIM ZINC-BINDING DOMAIN-CONTAINING PROTEIN"/>
    <property type="match status" value="1"/>
</dbReference>
<evidence type="ECO:0000256" key="1">
    <source>
        <dbReference type="ARBA" id="ARBA00022723"/>
    </source>
</evidence>
<dbReference type="InterPro" id="IPR001781">
    <property type="entry name" value="Znf_LIM"/>
</dbReference>
<dbReference type="SMART" id="SM00132">
    <property type="entry name" value="LIM"/>
    <property type="match status" value="2"/>
</dbReference>
<feature type="compositionally biased region" description="Low complexity" evidence="5">
    <location>
        <begin position="294"/>
        <end position="309"/>
    </location>
</feature>
<comment type="caution">
    <text evidence="7">The sequence shown here is derived from an EMBL/GenBank/DDBJ whole genome shotgun (WGS) entry which is preliminary data.</text>
</comment>
<evidence type="ECO:0000313" key="9">
    <source>
        <dbReference type="Proteomes" id="UP001168146"/>
    </source>
</evidence>
<evidence type="ECO:0000313" key="8">
    <source>
        <dbReference type="EMBL" id="KAK1009559.1"/>
    </source>
</evidence>
<feature type="compositionally biased region" description="Low complexity" evidence="5">
    <location>
        <begin position="463"/>
        <end position="504"/>
    </location>
</feature>
<keyword evidence="1 4" id="KW-0479">Metal-binding</keyword>
<keyword evidence="3 4" id="KW-0440">LIM domain</keyword>
<dbReference type="Gene3D" id="2.10.110.10">
    <property type="entry name" value="Cysteine Rich Protein"/>
    <property type="match status" value="2"/>
</dbReference>
<evidence type="ECO:0000259" key="6">
    <source>
        <dbReference type="PROSITE" id="PS50023"/>
    </source>
</evidence>
<evidence type="ECO:0000313" key="10">
    <source>
        <dbReference type="Proteomes" id="UP001175353"/>
    </source>
</evidence>
<feature type="compositionally biased region" description="Basic and acidic residues" evidence="5">
    <location>
        <begin position="370"/>
        <end position="407"/>
    </location>
</feature>
<feature type="region of interest" description="Disordered" evidence="5">
    <location>
        <begin position="66"/>
        <end position="746"/>
    </location>
</feature>
<feature type="compositionally biased region" description="Pro residues" evidence="5">
    <location>
        <begin position="284"/>
        <end position="293"/>
    </location>
</feature>
<dbReference type="PROSITE" id="PS50023">
    <property type="entry name" value="LIM_DOMAIN_2"/>
    <property type="match status" value="2"/>
</dbReference>
<feature type="compositionally biased region" description="Basic and acidic residues" evidence="5">
    <location>
        <begin position="506"/>
        <end position="515"/>
    </location>
</feature>
<organism evidence="7 9">
    <name type="scientific">Friedmanniomyces endolithicus</name>
    <dbReference type="NCBI Taxonomy" id="329885"/>
    <lineage>
        <taxon>Eukaryota</taxon>
        <taxon>Fungi</taxon>
        <taxon>Dikarya</taxon>
        <taxon>Ascomycota</taxon>
        <taxon>Pezizomycotina</taxon>
        <taxon>Dothideomycetes</taxon>
        <taxon>Dothideomycetidae</taxon>
        <taxon>Mycosphaerellales</taxon>
        <taxon>Teratosphaeriaceae</taxon>
        <taxon>Friedmanniomyces</taxon>
    </lineage>
</organism>